<evidence type="ECO:0000259" key="9">
    <source>
        <dbReference type="Pfam" id="PF03948"/>
    </source>
</evidence>
<dbReference type="InterPro" id="IPR036935">
    <property type="entry name" value="Ribosomal_bL9_N_sf"/>
</dbReference>
<dbReference type="InterPro" id="IPR009027">
    <property type="entry name" value="Ribosomal_bL9/RNase_H1_N"/>
</dbReference>
<evidence type="ECO:0000256" key="1">
    <source>
        <dbReference type="ARBA" id="ARBA00010605"/>
    </source>
</evidence>
<dbReference type="GO" id="GO:0005840">
    <property type="term" value="C:ribosome"/>
    <property type="evidence" value="ECO:0007669"/>
    <property type="project" value="UniProtKB-KW"/>
</dbReference>
<dbReference type="PANTHER" id="PTHR21368">
    <property type="entry name" value="50S RIBOSOMAL PROTEIN L9"/>
    <property type="match status" value="1"/>
</dbReference>
<evidence type="ECO:0000256" key="7">
    <source>
        <dbReference type="HAMAP-Rule" id="MF_00503"/>
    </source>
</evidence>
<evidence type="ECO:0000256" key="6">
    <source>
        <dbReference type="ARBA" id="ARBA00035292"/>
    </source>
</evidence>
<keyword evidence="4 7" id="KW-0689">Ribosomal protein</keyword>
<feature type="domain" description="Large ribosomal subunit protein bL9 C-terminal" evidence="9">
    <location>
        <begin position="64"/>
        <end position="146"/>
    </location>
</feature>
<dbReference type="Pfam" id="PF01281">
    <property type="entry name" value="Ribosomal_L9_N"/>
    <property type="match status" value="1"/>
</dbReference>
<keyword evidence="5 7" id="KW-0687">Ribonucleoprotein</keyword>
<gene>
    <name evidence="7 10" type="primary">rplI</name>
    <name evidence="10" type="ORF">NK125_00470</name>
</gene>
<dbReference type="SUPFAM" id="SSF55653">
    <property type="entry name" value="Ribosomal protein L9 C-domain"/>
    <property type="match status" value="1"/>
</dbReference>
<comment type="caution">
    <text evidence="10">The sequence shown here is derived from an EMBL/GenBank/DDBJ whole genome shotgun (WGS) entry which is preliminary data.</text>
</comment>
<evidence type="ECO:0000256" key="3">
    <source>
        <dbReference type="ARBA" id="ARBA00022884"/>
    </source>
</evidence>
<protein>
    <recommendedName>
        <fullName evidence="6 7">Large ribosomal subunit protein bL9</fullName>
    </recommendedName>
</protein>
<dbReference type="InterPro" id="IPR020069">
    <property type="entry name" value="Ribosomal_bL9_C"/>
</dbReference>
<evidence type="ECO:0000256" key="5">
    <source>
        <dbReference type="ARBA" id="ARBA00023274"/>
    </source>
</evidence>
<dbReference type="Gene3D" id="3.10.430.100">
    <property type="entry name" value="Ribosomal protein L9, C-terminal domain"/>
    <property type="match status" value="1"/>
</dbReference>
<keyword evidence="2 7" id="KW-0699">rRNA-binding</keyword>
<evidence type="ECO:0000313" key="10">
    <source>
        <dbReference type="EMBL" id="MCP1100888.1"/>
    </source>
</evidence>
<proteinExistence type="inferred from homology"/>
<keyword evidence="3 7" id="KW-0694">RNA-binding</keyword>
<comment type="similarity">
    <text evidence="1 7">Belongs to the bacterial ribosomal protein bL9 family.</text>
</comment>
<feature type="domain" description="Ribosomal protein L9" evidence="8">
    <location>
        <begin position="1"/>
        <end position="46"/>
    </location>
</feature>
<reference evidence="10 11" key="1">
    <citation type="journal article" date="2022" name="Genome Biol. Evol.">
        <title>Host diet, physiology and behaviors set the stage for Lachnospiraceae cladogenesis.</title>
        <authorList>
            <person name="Vera-Ponce De Leon A."/>
            <person name="Schneider M."/>
            <person name="Jahnes B.C."/>
            <person name="Sadowski V."/>
            <person name="Camuy-Velez L.A."/>
            <person name="Duan J."/>
            <person name="Sabree Z.L."/>
        </authorList>
    </citation>
    <scope>NUCLEOTIDE SEQUENCE [LARGE SCALE GENOMIC DNA]</scope>
    <source>
        <strain evidence="10 11">PAL113</strain>
    </source>
</reference>
<evidence type="ECO:0000256" key="2">
    <source>
        <dbReference type="ARBA" id="ARBA00022730"/>
    </source>
</evidence>
<evidence type="ECO:0000259" key="8">
    <source>
        <dbReference type="Pfam" id="PF01281"/>
    </source>
</evidence>
<dbReference type="InterPro" id="IPR036791">
    <property type="entry name" value="Ribosomal_bL9_C_sf"/>
</dbReference>
<dbReference type="InterPro" id="IPR020070">
    <property type="entry name" value="Ribosomal_bL9_N"/>
</dbReference>
<dbReference type="Pfam" id="PF03948">
    <property type="entry name" value="Ribosomal_L9_C"/>
    <property type="match status" value="1"/>
</dbReference>
<dbReference type="EMBL" id="JAMZFW010000001">
    <property type="protein sequence ID" value="MCP1100888.1"/>
    <property type="molecule type" value="Genomic_DNA"/>
</dbReference>
<organism evidence="10 11">
    <name type="scientific">Aequitasia blattaphilus</name>
    <dbReference type="NCBI Taxonomy" id="2949332"/>
    <lineage>
        <taxon>Bacteria</taxon>
        <taxon>Bacillati</taxon>
        <taxon>Bacillota</taxon>
        <taxon>Clostridia</taxon>
        <taxon>Lachnospirales</taxon>
        <taxon>Lachnospiraceae</taxon>
        <taxon>Aequitasia</taxon>
    </lineage>
</organism>
<evidence type="ECO:0000313" key="11">
    <source>
        <dbReference type="Proteomes" id="UP001523566"/>
    </source>
</evidence>
<evidence type="ECO:0000256" key="4">
    <source>
        <dbReference type="ARBA" id="ARBA00022980"/>
    </source>
</evidence>
<comment type="function">
    <text evidence="7">Binds to the 23S rRNA.</text>
</comment>
<dbReference type="InterPro" id="IPR000244">
    <property type="entry name" value="Ribosomal_bL9"/>
</dbReference>
<dbReference type="NCBIfam" id="TIGR00158">
    <property type="entry name" value="L9"/>
    <property type="match status" value="1"/>
</dbReference>
<dbReference type="RefSeq" id="WP_262064676.1">
    <property type="nucleotide sequence ID" value="NZ_JAMXOD010000001.1"/>
</dbReference>
<dbReference type="HAMAP" id="MF_00503">
    <property type="entry name" value="Ribosomal_bL9"/>
    <property type="match status" value="1"/>
</dbReference>
<accession>A0ABT1E4X5</accession>
<dbReference type="SUPFAM" id="SSF55658">
    <property type="entry name" value="L9 N-domain-like"/>
    <property type="match status" value="1"/>
</dbReference>
<dbReference type="Proteomes" id="UP001523566">
    <property type="component" value="Unassembled WGS sequence"/>
</dbReference>
<sequence length="149" mass="16403">MKVILLEDVKTLGKKDEIVEVNDGYARNFLLKNKKGIEATGKNLNDLKLKKANADKLQQERLDEAKELAAKIAEGSISLTIKIGEGGRSFGSISSKEIAEAVKSQMNLEVDKKKVLLKDPIKTLGKHEVEIKVHPQVVATLVVQVMEEA</sequence>
<keyword evidence="11" id="KW-1185">Reference proteome</keyword>
<dbReference type="Gene3D" id="3.40.5.10">
    <property type="entry name" value="Ribosomal protein L9, N-terminal domain"/>
    <property type="match status" value="1"/>
</dbReference>
<name>A0ABT1E4X5_9FIRM</name>
<dbReference type="InterPro" id="IPR020594">
    <property type="entry name" value="Ribosomal_bL9_bac/chp"/>
</dbReference>